<comment type="caution">
    <text evidence="9">Lacks conserved residue(s) required for the propagation of feature annotation.</text>
</comment>
<name>A0A026W040_OOCBI</name>
<proteinExistence type="inferred from homology"/>
<dbReference type="GO" id="GO:0005886">
    <property type="term" value="C:plasma membrane"/>
    <property type="evidence" value="ECO:0007669"/>
    <property type="project" value="UniProtKB-SubCell"/>
</dbReference>
<dbReference type="EMBL" id="KK107519">
    <property type="protein sequence ID" value="EZA49382.1"/>
    <property type="molecule type" value="Genomic_DNA"/>
</dbReference>
<keyword evidence="3 9" id="KW-0812">Transmembrane</keyword>
<evidence type="ECO:0000256" key="5">
    <source>
        <dbReference type="ARBA" id="ARBA00022989"/>
    </source>
</evidence>
<sequence length="394" mass="45662">MSTEADLEYGYGWNRYTMTFMGLWPENRNLGRISSYRAMVPILMMLCFVCAPQSANLPFIWGDFDLVIENLSMGNITITISMLKTVVFWSNSRHLKALVTCMTKDWNLTVDKRDRKTMLDVARITRSLSIYSTLLCQTVLVTYVAMRCYMIRQIGRQMFFRGYFPYNATVSPLYEFTFVGQILGATYAAITYTTVDTFIATLVLHTCGQLSNLRRELTDLRAGTSEEFQARLGKIVIRHEYLNRFAETIEDNFNMMLLMQMLGCSVQLCCQCLQAFMSVVSGEINEFFIFQFIFLVPYVIYVLLQLYLYCYIGERLLVESTQIAYAAYDCSWYDLSAYEVRSLIIIIYRARSPLTITAGRFCSFNRELFSEVLKRSVAYMSCLYAMKGTQRNEN</sequence>
<dbReference type="AlphaFoldDB" id="A0A026W040"/>
<evidence type="ECO:0000256" key="7">
    <source>
        <dbReference type="ARBA" id="ARBA00023170"/>
    </source>
</evidence>
<reference evidence="10 11" key="1">
    <citation type="journal article" date="2014" name="Curr. Biol.">
        <title>The genome of the clonal raider ant Cerapachys biroi.</title>
        <authorList>
            <person name="Oxley P.R."/>
            <person name="Ji L."/>
            <person name="Fetter-Pruneda I."/>
            <person name="McKenzie S.K."/>
            <person name="Li C."/>
            <person name="Hu H."/>
            <person name="Zhang G."/>
            <person name="Kronauer D.J."/>
        </authorList>
    </citation>
    <scope>NUCLEOTIDE SEQUENCE [LARGE SCALE GENOMIC DNA]</scope>
</reference>
<dbReference type="OMA" id="LKTIAFW"/>
<keyword evidence="4 9" id="KW-0552">Olfaction</keyword>
<dbReference type="GO" id="GO:0005549">
    <property type="term" value="F:odorant binding"/>
    <property type="evidence" value="ECO:0007669"/>
    <property type="project" value="InterPro"/>
</dbReference>
<dbReference type="InterPro" id="IPR004117">
    <property type="entry name" value="7tm6_olfct_rcpt"/>
</dbReference>
<evidence type="ECO:0000313" key="11">
    <source>
        <dbReference type="Proteomes" id="UP000053097"/>
    </source>
</evidence>
<dbReference type="PANTHER" id="PTHR21137">
    <property type="entry name" value="ODORANT RECEPTOR"/>
    <property type="match status" value="1"/>
</dbReference>
<feature type="transmembrane region" description="Helical" evidence="9">
    <location>
        <begin position="288"/>
        <end position="312"/>
    </location>
</feature>
<evidence type="ECO:0000256" key="1">
    <source>
        <dbReference type="ARBA" id="ARBA00004141"/>
    </source>
</evidence>
<evidence type="ECO:0000256" key="2">
    <source>
        <dbReference type="ARBA" id="ARBA00022606"/>
    </source>
</evidence>
<evidence type="ECO:0000256" key="3">
    <source>
        <dbReference type="ARBA" id="ARBA00022692"/>
    </source>
</evidence>
<accession>A0A026W040</accession>
<feature type="transmembrane region" description="Helical" evidence="9">
    <location>
        <begin position="128"/>
        <end position="149"/>
    </location>
</feature>
<keyword evidence="8 9" id="KW-0807">Transducer</keyword>
<dbReference type="GO" id="GO:0004984">
    <property type="term" value="F:olfactory receptor activity"/>
    <property type="evidence" value="ECO:0007669"/>
    <property type="project" value="InterPro"/>
</dbReference>
<dbReference type="Pfam" id="PF02949">
    <property type="entry name" value="7tm_6"/>
    <property type="match status" value="1"/>
</dbReference>
<gene>
    <name evidence="10" type="ORF">X777_11880</name>
</gene>
<dbReference type="GO" id="GO:0007165">
    <property type="term" value="P:signal transduction"/>
    <property type="evidence" value="ECO:0007669"/>
    <property type="project" value="UniProtKB-KW"/>
</dbReference>
<feature type="transmembrane region" description="Helical" evidence="9">
    <location>
        <begin position="38"/>
        <end position="61"/>
    </location>
</feature>
<keyword evidence="11" id="KW-1185">Reference proteome</keyword>
<dbReference type="PANTHER" id="PTHR21137:SF42">
    <property type="entry name" value="ODORANT RECEPTOR 83A"/>
    <property type="match status" value="1"/>
</dbReference>
<evidence type="ECO:0000313" key="10">
    <source>
        <dbReference type="EMBL" id="EZA49382.1"/>
    </source>
</evidence>
<organism evidence="10 11">
    <name type="scientific">Ooceraea biroi</name>
    <name type="common">Clonal raider ant</name>
    <name type="synonym">Cerapachys biroi</name>
    <dbReference type="NCBI Taxonomy" id="2015173"/>
    <lineage>
        <taxon>Eukaryota</taxon>
        <taxon>Metazoa</taxon>
        <taxon>Ecdysozoa</taxon>
        <taxon>Arthropoda</taxon>
        <taxon>Hexapoda</taxon>
        <taxon>Insecta</taxon>
        <taxon>Pterygota</taxon>
        <taxon>Neoptera</taxon>
        <taxon>Endopterygota</taxon>
        <taxon>Hymenoptera</taxon>
        <taxon>Apocrita</taxon>
        <taxon>Aculeata</taxon>
        <taxon>Formicoidea</taxon>
        <taxon>Formicidae</taxon>
        <taxon>Dorylinae</taxon>
        <taxon>Ooceraea</taxon>
    </lineage>
</organism>
<dbReference type="Proteomes" id="UP000053097">
    <property type="component" value="Unassembled WGS sequence"/>
</dbReference>
<protein>
    <recommendedName>
        <fullName evidence="9">Odorant receptor</fullName>
    </recommendedName>
</protein>
<comment type="similarity">
    <text evidence="9">Belongs to the insect chemoreceptor superfamily. Heteromeric odorant receptor channel (TC 1.A.69) family.</text>
</comment>
<keyword evidence="7 9" id="KW-0675">Receptor</keyword>
<comment type="subcellular location">
    <subcellularLocation>
        <location evidence="9">Cell membrane</location>
        <topology evidence="9">Multi-pass membrane protein</topology>
    </subcellularLocation>
    <subcellularLocation>
        <location evidence="1">Membrane</location>
        <topology evidence="1">Multi-pass membrane protein</topology>
    </subcellularLocation>
</comment>
<dbReference type="OrthoDB" id="6617147at2759"/>
<evidence type="ECO:0000256" key="6">
    <source>
        <dbReference type="ARBA" id="ARBA00023136"/>
    </source>
</evidence>
<evidence type="ECO:0000256" key="9">
    <source>
        <dbReference type="RuleBase" id="RU351113"/>
    </source>
</evidence>
<keyword evidence="2 9" id="KW-0716">Sensory transduction</keyword>
<evidence type="ECO:0000256" key="4">
    <source>
        <dbReference type="ARBA" id="ARBA00022725"/>
    </source>
</evidence>
<keyword evidence="5 9" id="KW-1133">Transmembrane helix</keyword>
<evidence type="ECO:0000256" key="8">
    <source>
        <dbReference type="ARBA" id="ARBA00023224"/>
    </source>
</evidence>
<keyword evidence="6 9" id="KW-0472">Membrane</keyword>